<dbReference type="EMBL" id="JXTC01000012">
    <property type="protein sequence ID" value="POO00539.1"/>
    <property type="molecule type" value="Genomic_DNA"/>
</dbReference>
<dbReference type="AlphaFoldDB" id="A0A2P5FS03"/>
<proteinExistence type="predicted"/>
<keyword evidence="3" id="KW-1185">Reference proteome</keyword>
<dbReference type="InParanoid" id="A0A2P5FS03"/>
<dbReference type="Proteomes" id="UP000237000">
    <property type="component" value="Unassembled WGS sequence"/>
</dbReference>
<dbReference type="OrthoDB" id="10406807at2759"/>
<keyword evidence="1" id="KW-0812">Transmembrane</keyword>
<keyword evidence="1" id="KW-0472">Membrane</keyword>
<evidence type="ECO:0000313" key="3">
    <source>
        <dbReference type="Proteomes" id="UP000237000"/>
    </source>
</evidence>
<evidence type="ECO:0008006" key="4">
    <source>
        <dbReference type="Google" id="ProtNLM"/>
    </source>
</evidence>
<gene>
    <name evidence="2" type="ORF">TorRG33x02_036130</name>
</gene>
<accession>A0A2P5FS03</accession>
<reference evidence="3" key="1">
    <citation type="submission" date="2016-06" db="EMBL/GenBank/DDBJ databases">
        <title>Parallel loss of symbiosis genes in relatives of nitrogen-fixing non-legume Parasponia.</title>
        <authorList>
            <person name="Van Velzen R."/>
            <person name="Holmer R."/>
            <person name="Bu F."/>
            <person name="Rutten L."/>
            <person name="Van Zeijl A."/>
            <person name="Liu W."/>
            <person name="Santuari L."/>
            <person name="Cao Q."/>
            <person name="Sharma T."/>
            <person name="Shen D."/>
            <person name="Roswanjaya Y."/>
            <person name="Wardhani T."/>
            <person name="Kalhor M.S."/>
            <person name="Jansen J."/>
            <person name="Van den Hoogen J."/>
            <person name="Gungor B."/>
            <person name="Hartog M."/>
            <person name="Hontelez J."/>
            <person name="Verver J."/>
            <person name="Yang W.-C."/>
            <person name="Schijlen E."/>
            <person name="Repin R."/>
            <person name="Schilthuizen M."/>
            <person name="Schranz E."/>
            <person name="Heidstra R."/>
            <person name="Miyata K."/>
            <person name="Fedorova E."/>
            <person name="Kohlen W."/>
            <person name="Bisseling T."/>
            <person name="Smit S."/>
            <person name="Geurts R."/>
        </authorList>
    </citation>
    <scope>NUCLEOTIDE SEQUENCE [LARGE SCALE GENOMIC DNA]</scope>
    <source>
        <strain evidence="3">cv. RG33-2</strain>
    </source>
</reference>
<sequence length="126" mass="14436">MTPVPIQPTRVVDGLIITGSAEVVVVLVAMKRRRVSLERRKEEWEESERSGNLSGMSMNLLSYSYHLSKIGNFGSTLRAFLDTQARYTCDTCTFLSFFPLFFFFFFGEYLYFGVCLLGLDYNLHSS</sequence>
<evidence type="ECO:0000313" key="2">
    <source>
        <dbReference type="EMBL" id="POO00539.1"/>
    </source>
</evidence>
<keyword evidence="1" id="KW-1133">Transmembrane helix</keyword>
<name>A0A2P5FS03_TREOI</name>
<evidence type="ECO:0000256" key="1">
    <source>
        <dbReference type="SAM" id="Phobius"/>
    </source>
</evidence>
<organism evidence="2 3">
    <name type="scientific">Trema orientale</name>
    <name type="common">Charcoal tree</name>
    <name type="synonym">Celtis orientalis</name>
    <dbReference type="NCBI Taxonomy" id="63057"/>
    <lineage>
        <taxon>Eukaryota</taxon>
        <taxon>Viridiplantae</taxon>
        <taxon>Streptophyta</taxon>
        <taxon>Embryophyta</taxon>
        <taxon>Tracheophyta</taxon>
        <taxon>Spermatophyta</taxon>
        <taxon>Magnoliopsida</taxon>
        <taxon>eudicotyledons</taxon>
        <taxon>Gunneridae</taxon>
        <taxon>Pentapetalae</taxon>
        <taxon>rosids</taxon>
        <taxon>fabids</taxon>
        <taxon>Rosales</taxon>
        <taxon>Cannabaceae</taxon>
        <taxon>Trema</taxon>
    </lineage>
</organism>
<feature type="transmembrane region" description="Helical" evidence="1">
    <location>
        <begin position="12"/>
        <end position="30"/>
    </location>
</feature>
<protein>
    <recommendedName>
        <fullName evidence="4">Transmembrane protein</fullName>
    </recommendedName>
</protein>
<comment type="caution">
    <text evidence="2">The sequence shown here is derived from an EMBL/GenBank/DDBJ whole genome shotgun (WGS) entry which is preliminary data.</text>
</comment>
<feature type="transmembrane region" description="Helical" evidence="1">
    <location>
        <begin position="94"/>
        <end position="119"/>
    </location>
</feature>